<gene>
    <name evidence="5" type="ORF">Ahy_A04g018951</name>
</gene>
<dbReference type="GO" id="GO:0005856">
    <property type="term" value="C:cytoskeleton"/>
    <property type="evidence" value="ECO:0007669"/>
    <property type="project" value="UniProtKB-SubCell"/>
</dbReference>
<keyword evidence="2" id="KW-0009">Actin-binding</keyword>
<dbReference type="Gene3D" id="1.20.5.340">
    <property type="match status" value="1"/>
</dbReference>
<comment type="subcellular location">
    <subcellularLocation>
        <location evidence="2">Cytoplasm</location>
        <location evidence="2">Cytoskeleton</location>
    </subcellularLocation>
</comment>
<feature type="compositionally biased region" description="Polar residues" evidence="3">
    <location>
        <begin position="675"/>
        <end position="688"/>
    </location>
</feature>
<feature type="region of interest" description="Disordered" evidence="3">
    <location>
        <begin position="675"/>
        <end position="696"/>
    </location>
</feature>
<reference evidence="5 6" key="1">
    <citation type="submission" date="2019-01" db="EMBL/GenBank/DDBJ databases">
        <title>Sequencing of cultivated peanut Arachis hypogaea provides insights into genome evolution and oil improvement.</title>
        <authorList>
            <person name="Chen X."/>
        </authorList>
    </citation>
    <scope>NUCLEOTIDE SEQUENCE [LARGE SCALE GENOMIC DNA]</scope>
    <source>
        <strain evidence="6">cv. Fuhuasheng</strain>
        <tissue evidence="5">Leaves</tissue>
    </source>
</reference>
<proteinExistence type="inferred from homology"/>
<dbReference type="InterPro" id="IPR028288">
    <property type="entry name" value="SCAR/WAVE_fam"/>
</dbReference>
<comment type="caution">
    <text evidence="5">The sequence shown here is derived from an EMBL/GenBank/DDBJ whole genome shotgun (WGS) entry which is preliminary data.</text>
</comment>
<dbReference type="GO" id="GO:2000601">
    <property type="term" value="P:positive regulation of Arp2/3 complex-mediated actin nucleation"/>
    <property type="evidence" value="ECO:0007669"/>
    <property type="project" value="TreeGrafter"/>
</dbReference>
<feature type="compositionally biased region" description="Basic and acidic residues" evidence="3">
    <location>
        <begin position="1392"/>
        <end position="1406"/>
    </location>
</feature>
<feature type="region of interest" description="Disordered" evidence="3">
    <location>
        <begin position="1374"/>
        <end position="1421"/>
    </location>
</feature>
<dbReference type="GO" id="GO:0034237">
    <property type="term" value="F:protein kinase A regulatory subunit binding"/>
    <property type="evidence" value="ECO:0007669"/>
    <property type="project" value="TreeGrafter"/>
</dbReference>
<dbReference type="PANTHER" id="PTHR12902:SF35">
    <property type="entry name" value="PROTEIN SCAR"/>
    <property type="match status" value="1"/>
</dbReference>
<dbReference type="GO" id="GO:0030036">
    <property type="term" value="P:actin cytoskeleton organization"/>
    <property type="evidence" value="ECO:0007669"/>
    <property type="project" value="UniProtKB-UniRule"/>
</dbReference>
<dbReference type="Gene3D" id="6.10.280.150">
    <property type="match status" value="2"/>
</dbReference>
<dbReference type="InterPro" id="IPR003124">
    <property type="entry name" value="WH2_dom"/>
</dbReference>
<evidence type="ECO:0000313" key="5">
    <source>
        <dbReference type="EMBL" id="RYR61749.1"/>
    </source>
</evidence>
<dbReference type="GO" id="GO:0071933">
    <property type="term" value="F:Arp2/3 complex binding"/>
    <property type="evidence" value="ECO:0007669"/>
    <property type="project" value="TreeGrafter"/>
</dbReference>
<comment type="similarity">
    <text evidence="1 2">Belongs to the SCAR/WAVE family.</text>
</comment>
<keyword evidence="2" id="KW-0963">Cytoplasm</keyword>
<sequence>MYLLRFTRTVTPSFICYSSFSLSTFSNTFLKIEEKEKEKAHSLSLPPCFPLFFLSLPFPWCNGQNTQRLRRKDQRTEPAENGDRSRIRVPILSETRRMPISRFHIRTEHSLADPELHRAADKDDPEALLEAVAMAGLVGVLRQLGDLAQFAAEIFHDLHEEVMATAARGHSLISRVQQLEAEVPALEKAFLSQTHHHSFFTNGGIEWHPNLQSEQNLVTRGDLPRFIMDSYEECRAPPRLFLLDKFDVAGAGACLKRYTDPSFFKVESSVTTVEVHREKRIRKVKQKKVSQSRNGTKPEVVSSHAKLHQLFLEERIENACNDPARLVKLKKKQLNGSAVDLKTGKSYMEKIFENSSPDHKMVCEASITPHPLKSMFDADDNGITVLEISSLSSVKRSPGYESKRSSPLNEQELELKPYSEVRNGDFVQVHEDVLGGVTHKTPLNHPKVPDERRLVVDEQKNRECILDGYHSDDVTSEVDDYMDALASIEELETEIECRPKKSLFHIQKTSDSNGKEEHQLQAQFSDSQSFGDSLTSEEIDSVDQDRNDECTEVQAQLSDSQSTRSSNASDDSRSSRRVRIAERTQLKTPFSDSQSIGNSSISEIEYMPSNQLDQNVKLQNTHCGGFVMHDKGHVYGEDISGFGPAASVSCLMDSGHSLLSLDPGPLSSMCLPIRTQSGETQSGPVETHQSLEDDEDRKSLVESVMKDDACSIVSSNNKSLDSLDVCDPCVSSNALEDFNDLNLAQEDEYGNHSTITVLQEESANKYSSAISNCGDMGFQGENPIFPSMKTDLNLGTKLALGGRDFNSENGVNEIQHISEDLSPALETPQISNITEELSDFTLNQPDEPHSAESEVFCSEQQSTFEDIQRMLLADEKGGSKVEDDVHIKYLSSLDNNKQDNLVFVNDMSTEKVHSDQAFSALHLVDSAENGASTFNSLSSGFVSSPSRNASDLSSFSSHRNEIKYNEADLTKVYVGLNSEKRVNKLESSSDIISSPAKRLTDLEESTFADSHEKEMEVNEVVPHKYLTALVAPRVVDQLEIGSADIQSNPNRSVPCDPCHSEICNNIQEERIQNLSAVSEMKVVDSSSELESERSESVCLSQNDVQNNKESFSSPSFNQLKPETHSELIVESPVNQRDAEVQLRNDGYHSLEKFQFHHQSSSQLEQLRIHPEEQSSFDFSSKSFLQETSPTKHVMHSLHPMIPELTNNHEEVPPMPPLPPMQWRTSKVQHSSLVSQREEIEATHASLQPIQPVKPDDKSQFGLSTSDRDTILYQNPFLPVMAVESSKLQRSPGFLAGLPEHSVAIPLQFPIMINKSNSQYSYLVMDKSQHQNSFLTLPVVSTSRPPHGYVIASEGETVQSASPCTSIPPAERCVSGSYPISPQDKPSASSSELTERTSLEVKDESGESHLMPPTELAASGNDLTSAREHITPRQLTEETSSLEVKTFEQSSIYSERKQGDPSISPMAPPGIEVGQPNDSLLPSKGGTASPLDKSSRTPEFDNKMPNGKPKNKIVRPESPIIDIAAALDRSKLRKVSERIIPPKPPKLDERDSLLEQIRSKSFNLRPAAATRPIMQGPKTNLRVAAILEKANSIRQALAGSDEDDDTDSWSDS</sequence>
<feature type="region of interest" description="Disordered" evidence="3">
    <location>
        <begin position="508"/>
        <end position="597"/>
    </location>
</feature>
<dbReference type="EMBL" id="SDMP01000004">
    <property type="protein sequence ID" value="RYR61749.1"/>
    <property type="molecule type" value="Genomic_DNA"/>
</dbReference>
<dbReference type="GO" id="GO:0003779">
    <property type="term" value="F:actin binding"/>
    <property type="evidence" value="ECO:0007669"/>
    <property type="project" value="UniProtKB-UniRule"/>
</dbReference>
<feature type="compositionally biased region" description="Basic and acidic residues" evidence="3">
    <location>
        <begin position="1492"/>
        <end position="1501"/>
    </location>
</feature>
<dbReference type="Proteomes" id="UP000289738">
    <property type="component" value="Chromosome A04"/>
</dbReference>
<name>A0A445DEY7_ARAHY</name>
<comment type="function">
    <text evidence="2">Involved in regulation of actin and microtubule organization. Part of a WAVE complex that activates the Arp2/3 complex.</text>
</comment>
<feature type="compositionally biased region" description="Polar residues" evidence="3">
    <location>
        <begin position="520"/>
        <end position="534"/>
    </location>
</feature>
<dbReference type="STRING" id="3818.A0A445DEY7"/>
<evidence type="ECO:0000256" key="3">
    <source>
        <dbReference type="SAM" id="MobiDB-lite"/>
    </source>
</evidence>
<evidence type="ECO:0000256" key="1">
    <source>
        <dbReference type="ARBA" id="ARBA00006993"/>
    </source>
</evidence>
<dbReference type="PANTHER" id="PTHR12902">
    <property type="entry name" value="WASP-1"/>
    <property type="match status" value="1"/>
</dbReference>
<feature type="region of interest" description="Disordered" evidence="3">
    <location>
        <begin position="67"/>
        <end position="86"/>
    </location>
</feature>
<feature type="compositionally biased region" description="Basic and acidic residues" evidence="3">
    <location>
        <begin position="74"/>
        <end position="86"/>
    </location>
</feature>
<feature type="domain" description="WH2" evidence="4">
    <location>
        <begin position="1548"/>
        <end position="1566"/>
    </location>
</feature>
<dbReference type="PROSITE" id="PS51082">
    <property type="entry name" value="WH2"/>
    <property type="match status" value="1"/>
</dbReference>
<feature type="compositionally biased region" description="Low complexity" evidence="3">
    <location>
        <begin position="558"/>
        <end position="569"/>
    </location>
</feature>
<protein>
    <recommendedName>
        <fullName evidence="2">Protein SCAR</fullName>
    </recommendedName>
    <alternativeName>
        <fullName evidence="2">Protein WAVE</fullName>
    </alternativeName>
</protein>
<evidence type="ECO:0000259" key="4">
    <source>
        <dbReference type="PROSITE" id="PS51082"/>
    </source>
</evidence>
<accession>A0A445DEY7</accession>
<keyword evidence="6" id="KW-1185">Reference proteome</keyword>
<feature type="compositionally biased region" description="Basic and acidic residues" evidence="3">
    <location>
        <begin position="570"/>
        <end position="585"/>
    </location>
</feature>
<evidence type="ECO:0000256" key="2">
    <source>
        <dbReference type="RuleBase" id="RU367034"/>
    </source>
</evidence>
<feature type="region of interest" description="Disordered" evidence="3">
    <location>
        <begin position="1450"/>
        <end position="1516"/>
    </location>
</feature>
<keyword evidence="2" id="KW-0206">Cytoskeleton</keyword>
<organism evidence="5 6">
    <name type="scientific">Arachis hypogaea</name>
    <name type="common">Peanut</name>
    <dbReference type="NCBI Taxonomy" id="3818"/>
    <lineage>
        <taxon>Eukaryota</taxon>
        <taxon>Viridiplantae</taxon>
        <taxon>Streptophyta</taxon>
        <taxon>Embryophyta</taxon>
        <taxon>Tracheophyta</taxon>
        <taxon>Spermatophyta</taxon>
        <taxon>Magnoliopsida</taxon>
        <taxon>eudicotyledons</taxon>
        <taxon>Gunneridae</taxon>
        <taxon>Pentapetalae</taxon>
        <taxon>rosids</taxon>
        <taxon>fabids</taxon>
        <taxon>Fabales</taxon>
        <taxon>Fabaceae</taxon>
        <taxon>Papilionoideae</taxon>
        <taxon>50 kb inversion clade</taxon>
        <taxon>dalbergioids sensu lato</taxon>
        <taxon>Dalbergieae</taxon>
        <taxon>Pterocarpus clade</taxon>
        <taxon>Arachis</taxon>
    </lineage>
</organism>
<evidence type="ECO:0000313" key="6">
    <source>
        <dbReference type="Proteomes" id="UP000289738"/>
    </source>
</evidence>